<dbReference type="EMBL" id="CP163302">
    <property type="protein sequence ID" value="XDP46999.1"/>
    <property type="molecule type" value="Genomic_DNA"/>
</dbReference>
<sequence>MDETQHSAPHPASTDAAAPKDLAALAPADEPLAIRTAEDILAYIPHALGEWPHESLVVVRLAGGQLGSTLRIDLPGRRGPSALRRFTDTVAEYAAHGGPAAAVLALYTHRAWPDPQRPPHREVLDAVVARLAEEEVQVGEVWVVGEKHWRTATCTDILCCPWPGTSVESLRASRIEAEMVYRGSSYGTRDLLEPVGIPVAPPAAVAAAIEACLQDPERWWDPLVFTAALAAWEDVLSGQAVPDPSRLRLLAATVMRPALRDAVLVASASDAATAWQGSSATAVLRAAQPEGQPPGLPGGVSVATASAALDLWSASPPGFEFGPVLLGSTGSAPAWDRIARLERIALSLAQMEEPEVRAPALSMLAWVQWARGRGGRSLKFLERALSADPDYRLAQLLWDFVQHGQLAGWALNRETAWHRAAEAADEEVGRCLRAGDEGAAPS</sequence>
<proteinExistence type="predicted"/>
<dbReference type="KEGG" id="spue:AB5L97_08445"/>
<reference evidence="1" key="1">
    <citation type="submission" date="2024-07" db="EMBL/GenBank/DDBJ databases">
        <authorList>
            <person name="fu j."/>
        </authorList>
    </citation>
    <scope>NUCLEOTIDE SEQUENCE</scope>
    <source>
        <strain evidence="1">P10A9</strain>
    </source>
</reference>
<dbReference type="RefSeq" id="WP_369047171.1">
    <property type="nucleotide sequence ID" value="NZ_CP163302.1"/>
</dbReference>
<evidence type="ECO:0000313" key="1">
    <source>
        <dbReference type="EMBL" id="XDP46999.1"/>
    </source>
</evidence>
<dbReference type="AlphaFoldDB" id="A0AB39L7S2"/>
<name>A0AB39L7S2_9MICC</name>
<dbReference type="Pfam" id="PF13830">
    <property type="entry name" value="DUF4192"/>
    <property type="match status" value="2"/>
</dbReference>
<accession>A0AB39L7S2</accession>
<dbReference type="InterPro" id="IPR025447">
    <property type="entry name" value="DUF4192"/>
</dbReference>
<gene>
    <name evidence="1" type="ORF">AB5L97_08445</name>
</gene>
<protein>
    <submittedName>
        <fullName evidence="1">DUF4192 domain-containing protein</fullName>
    </submittedName>
</protein>
<organism evidence="1">
    <name type="scientific">Sinomonas puerhi</name>
    <dbReference type="NCBI Taxonomy" id="3238584"/>
    <lineage>
        <taxon>Bacteria</taxon>
        <taxon>Bacillati</taxon>
        <taxon>Actinomycetota</taxon>
        <taxon>Actinomycetes</taxon>
        <taxon>Micrococcales</taxon>
        <taxon>Micrococcaceae</taxon>
        <taxon>Sinomonas</taxon>
    </lineage>
</organism>